<evidence type="ECO:0000313" key="5">
    <source>
        <dbReference type="EMBL" id="PZX16208.1"/>
    </source>
</evidence>
<keyword evidence="3" id="KW-0326">Glycosidase</keyword>
<dbReference type="Pfam" id="PF00128">
    <property type="entry name" value="Alpha-amylase"/>
    <property type="match status" value="1"/>
</dbReference>
<dbReference type="PANTHER" id="PTHR10357">
    <property type="entry name" value="ALPHA-AMYLASE FAMILY MEMBER"/>
    <property type="match status" value="1"/>
</dbReference>
<dbReference type="OrthoDB" id="9805159at2"/>
<dbReference type="Gene3D" id="2.60.40.1180">
    <property type="entry name" value="Golgi alpha-mannosidase II"/>
    <property type="match status" value="1"/>
</dbReference>
<dbReference type="EMBL" id="QKZL01000007">
    <property type="protein sequence ID" value="PZX16208.1"/>
    <property type="molecule type" value="Genomic_DNA"/>
</dbReference>
<dbReference type="GO" id="GO:0004556">
    <property type="term" value="F:alpha-amylase activity"/>
    <property type="evidence" value="ECO:0007669"/>
    <property type="project" value="TreeGrafter"/>
</dbReference>
<reference evidence="5 6" key="1">
    <citation type="submission" date="2018-06" db="EMBL/GenBank/DDBJ databases">
        <title>Genomic Encyclopedia of Archaeal and Bacterial Type Strains, Phase II (KMG-II): from individual species to whole genera.</title>
        <authorList>
            <person name="Goeker M."/>
        </authorList>
    </citation>
    <scope>NUCLEOTIDE SEQUENCE [LARGE SCALE GENOMIC DNA]</scope>
    <source>
        <strain evidence="5 6">DSM 22009</strain>
    </source>
</reference>
<dbReference type="NCBIfam" id="NF008183">
    <property type="entry name" value="PRK10933.1"/>
    <property type="match status" value="1"/>
</dbReference>
<name>A0A2W7N811_9RHOB</name>
<dbReference type="FunFam" id="3.20.20.80:FF:000064">
    <property type="entry name" value="Oligo-1,6-glucosidase"/>
    <property type="match status" value="1"/>
</dbReference>
<dbReference type="InterPro" id="IPR017853">
    <property type="entry name" value="GH"/>
</dbReference>
<dbReference type="Proteomes" id="UP000248916">
    <property type="component" value="Unassembled WGS sequence"/>
</dbReference>
<dbReference type="InterPro" id="IPR013780">
    <property type="entry name" value="Glyco_hydro_b"/>
</dbReference>
<dbReference type="GO" id="GO:0009313">
    <property type="term" value="P:oligosaccharide catabolic process"/>
    <property type="evidence" value="ECO:0007669"/>
    <property type="project" value="TreeGrafter"/>
</dbReference>
<comment type="caution">
    <text evidence="5">The sequence shown here is derived from an EMBL/GenBank/DDBJ whole genome shotgun (WGS) entry which is preliminary data.</text>
</comment>
<dbReference type="SUPFAM" id="SSF51011">
    <property type="entry name" value="Glycosyl hydrolase domain"/>
    <property type="match status" value="1"/>
</dbReference>
<evidence type="ECO:0000256" key="1">
    <source>
        <dbReference type="ARBA" id="ARBA00008061"/>
    </source>
</evidence>
<evidence type="ECO:0000259" key="4">
    <source>
        <dbReference type="SMART" id="SM00642"/>
    </source>
</evidence>
<comment type="similarity">
    <text evidence="1">Belongs to the glycosyl hydrolase 13 family.</text>
</comment>
<accession>A0A2W7N811</accession>
<evidence type="ECO:0000256" key="3">
    <source>
        <dbReference type="ARBA" id="ARBA00023295"/>
    </source>
</evidence>
<dbReference type="AlphaFoldDB" id="A0A2W7N811"/>
<dbReference type="SMART" id="SM00642">
    <property type="entry name" value="Aamy"/>
    <property type="match status" value="1"/>
</dbReference>
<dbReference type="Pfam" id="PF16657">
    <property type="entry name" value="Malt_amylase_C"/>
    <property type="match status" value="1"/>
</dbReference>
<dbReference type="RefSeq" id="WP_111537219.1">
    <property type="nucleotide sequence ID" value="NZ_QKZL01000007.1"/>
</dbReference>
<keyword evidence="6" id="KW-1185">Reference proteome</keyword>
<evidence type="ECO:0000256" key="2">
    <source>
        <dbReference type="ARBA" id="ARBA00022801"/>
    </source>
</evidence>
<dbReference type="InterPro" id="IPR032091">
    <property type="entry name" value="Malt_amylase-like_C"/>
</dbReference>
<keyword evidence="2" id="KW-0378">Hydrolase</keyword>
<protein>
    <submittedName>
        <fullName evidence="5">Oligo-1,6-glucosidase</fullName>
    </submittedName>
</protein>
<dbReference type="SUPFAM" id="SSF51445">
    <property type="entry name" value="(Trans)glycosidases"/>
    <property type="match status" value="1"/>
</dbReference>
<dbReference type="PANTHER" id="PTHR10357:SF179">
    <property type="entry name" value="NEUTRAL AND BASIC AMINO ACID TRANSPORT PROTEIN RBAT"/>
    <property type="match status" value="1"/>
</dbReference>
<dbReference type="CDD" id="cd11333">
    <property type="entry name" value="AmyAc_SI_OligoGlu_DGase"/>
    <property type="match status" value="1"/>
</dbReference>
<gene>
    <name evidence="5" type="ORF">LX81_02059</name>
</gene>
<proteinExistence type="inferred from homology"/>
<evidence type="ECO:0000313" key="6">
    <source>
        <dbReference type="Proteomes" id="UP000248916"/>
    </source>
</evidence>
<dbReference type="InterPro" id="IPR006047">
    <property type="entry name" value="GH13_cat_dom"/>
</dbReference>
<dbReference type="FunFam" id="3.90.400.10:FF:000002">
    <property type="entry name" value="Sucrose isomerase"/>
    <property type="match status" value="1"/>
</dbReference>
<dbReference type="Gene3D" id="3.20.20.80">
    <property type="entry name" value="Glycosidases"/>
    <property type="match status" value="1"/>
</dbReference>
<dbReference type="InterPro" id="IPR045857">
    <property type="entry name" value="O16G_dom_2"/>
</dbReference>
<sequence>MTDTARPDHPWWKKATGYQIYPRSFADSNGDGIGDIPGIIGKLDHLSDLGIGFVWLSPVYRSPMADNGYDISDYRDVAPEFGTLDDLDRLISEARARGIGIVMDLVVNHSSDRHAWFEAARASADAPEHDFYVWRDAAPDGGPPSDLRACFGGSAWTWVEEVGKYYLGYFSPQQPDLNWQNPDLRAAIWDMMNWWLDRGIAGFRMDVISLIGKDVDAGVFEEGPDLHAFLQEMRRETLAGRDIVSIGESWSVSPETALLYCGRDRGELDMVFQFNHVTQGWDETFGKFRPKPFDLPRLKRVLAEWQETLGEDGWNSLFFTNHDLPRQVSVYGEDGVHRVASAKMLAIALHMLKGTPFIYQGEEIGMTNARFTRIEQYRDFETLNHYEDQRRAGVSTEDFVAGASVTARDNSRTPMQWEAGPGAGFTTGTPWIEINANADAINVAADRADPDGIFETYRRLVALRREKPVVAFGRFALHAADYPSVFAYTRMLDGTRLAVIASFSAEPVEFDVPEEMSGAGTSLVTNAAARRAISGRITLAPFEAFAIEMD</sequence>
<organism evidence="5 6">
    <name type="scientific">Palleronia aestuarii</name>
    <dbReference type="NCBI Taxonomy" id="568105"/>
    <lineage>
        <taxon>Bacteria</taxon>
        <taxon>Pseudomonadati</taxon>
        <taxon>Pseudomonadota</taxon>
        <taxon>Alphaproteobacteria</taxon>
        <taxon>Rhodobacterales</taxon>
        <taxon>Roseobacteraceae</taxon>
        <taxon>Palleronia</taxon>
    </lineage>
</organism>
<feature type="domain" description="Glycosyl hydrolase family 13 catalytic" evidence="4">
    <location>
        <begin position="19"/>
        <end position="412"/>
    </location>
</feature>
<dbReference type="Gene3D" id="3.90.400.10">
    <property type="entry name" value="Oligo-1,6-glucosidase, Domain 2"/>
    <property type="match status" value="1"/>
</dbReference>